<organism evidence="5 6">
    <name type="scientific">Coemansia thaxteri</name>
    <dbReference type="NCBI Taxonomy" id="2663907"/>
    <lineage>
        <taxon>Eukaryota</taxon>
        <taxon>Fungi</taxon>
        <taxon>Fungi incertae sedis</taxon>
        <taxon>Zoopagomycota</taxon>
        <taxon>Kickxellomycotina</taxon>
        <taxon>Kickxellomycetes</taxon>
        <taxon>Kickxellales</taxon>
        <taxon>Kickxellaceae</taxon>
        <taxon>Coemansia</taxon>
    </lineage>
</organism>
<evidence type="ECO:0008006" key="7">
    <source>
        <dbReference type="Google" id="ProtNLM"/>
    </source>
</evidence>
<dbReference type="GO" id="GO:0005730">
    <property type="term" value="C:nucleolus"/>
    <property type="evidence" value="ECO:0007669"/>
    <property type="project" value="UniProtKB-SubCell"/>
</dbReference>
<dbReference type="OrthoDB" id="5539371at2759"/>
<feature type="region of interest" description="Disordered" evidence="4">
    <location>
        <begin position="302"/>
        <end position="323"/>
    </location>
</feature>
<dbReference type="EMBL" id="JANBQF010000141">
    <property type="protein sequence ID" value="KAJ2004660.1"/>
    <property type="molecule type" value="Genomic_DNA"/>
</dbReference>
<feature type="compositionally biased region" description="Basic and acidic residues" evidence="4">
    <location>
        <begin position="311"/>
        <end position="322"/>
    </location>
</feature>
<feature type="region of interest" description="Disordered" evidence="4">
    <location>
        <begin position="14"/>
        <end position="53"/>
    </location>
</feature>
<protein>
    <recommendedName>
        <fullName evidence="7">Protein FRG1</fullName>
    </recommendedName>
</protein>
<sequence>MEYREVRSKKLLFKGDPATGAKRKADSRISATKRKSKQNHYEPGASKSASSADAANPATGWVFATSLEDLEGPIALYHRDEQLHVLALPSKEEALTLADLGDQPPALYALGGRALSLVESEPSNVGQVFAVRKSVPTARPSDPEGAMVSLKSFAGMYLSADKCGRVACSSAAIGALEMWTPILLPDRGDGAVAFMIRPPGTAEDRFLSAGTRDATSTMAATGTEAAAETHSTLPSLTIPAAGVHANGKAIGYSQVFFAKCQAAIKQKRQTAAGVEGDTTTSAGVSLTGDVGADEAAQIKRFQGLPGKRPRPANERGTLDLDQAKLAGKYSEGLLDRREKTKSDRYCK</sequence>
<dbReference type="SUPFAM" id="SSF50405">
    <property type="entry name" value="Actin-crosslinking proteins"/>
    <property type="match status" value="1"/>
</dbReference>
<dbReference type="PANTHER" id="PTHR12928:SF0">
    <property type="entry name" value="FSHD REGION GENE 1"/>
    <property type="match status" value="1"/>
</dbReference>
<proteinExistence type="inferred from homology"/>
<evidence type="ECO:0000256" key="2">
    <source>
        <dbReference type="ARBA" id="ARBA00010878"/>
    </source>
</evidence>
<reference evidence="5" key="1">
    <citation type="submission" date="2022-07" db="EMBL/GenBank/DDBJ databases">
        <title>Phylogenomic reconstructions and comparative analyses of Kickxellomycotina fungi.</title>
        <authorList>
            <person name="Reynolds N.K."/>
            <person name="Stajich J.E."/>
            <person name="Barry K."/>
            <person name="Grigoriev I.V."/>
            <person name="Crous P."/>
            <person name="Smith M.E."/>
        </authorList>
    </citation>
    <scope>NUCLEOTIDE SEQUENCE</scope>
    <source>
        <strain evidence="5">IMI 214461</strain>
    </source>
</reference>
<evidence type="ECO:0000256" key="4">
    <source>
        <dbReference type="SAM" id="MobiDB-lite"/>
    </source>
</evidence>
<dbReference type="AlphaFoldDB" id="A0A9W8BL33"/>
<comment type="similarity">
    <text evidence="2">Belongs to the FRG1 family.</text>
</comment>
<dbReference type="InterPro" id="IPR010414">
    <property type="entry name" value="FRG1"/>
</dbReference>
<dbReference type="Pfam" id="PF06229">
    <property type="entry name" value="FRG1"/>
    <property type="match status" value="1"/>
</dbReference>
<evidence type="ECO:0000313" key="6">
    <source>
        <dbReference type="Proteomes" id="UP001150907"/>
    </source>
</evidence>
<dbReference type="GO" id="GO:0071013">
    <property type="term" value="C:catalytic step 2 spliceosome"/>
    <property type="evidence" value="ECO:0007669"/>
    <property type="project" value="TreeGrafter"/>
</dbReference>
<name>A0A9W8BL33_9FUNG</name>
<dbReference type="InterPro" id="IPR008999">
    <property type="entry name" value="Actin-crosslinking"/>
</dbReference>
<keyword evidence="6" id="KW-1185">Reference proteome</keyword>
<dbReference type="GO" id="GO:0051015">
    <property type="term" value="F:actin filament binding"/>
    <property type="evidence" value="ECO:0007669"/>
    <property type="project" value="TreeGrafter"/>
</dbReference>
<comment type="subcellular location">
    <subcellularLocation>
        <location evidence="1">Nucleus</location>
        <location evidence="1">Nucleolus</location>
    </subcellularLocation>
</comment>
<accession>A0A9W8BL33</accession>
<evidence type="ECO:0000313" key="5">
    <source>
        <dbReference type="EMBL" id="KAJ2004660.1"/>
    </source>
</evidence>
<keyword evidence="3" id="KW-0539">Nucleus</keyword>
<dbReference type="Proteomes" id="UP001150907">
    <property type="component" value="Unassembled WGS sequence"/>
</dbReference>
<comment type="caution">
    <text evidence="5">The sequence shown here is derived from an EMBL/GenBank/DDBJ whole genome shotgun (WGS) entry which is preliminary data.</text>
</comment>
<dbReference type="PANTHER" id="PTHR12928">
    <property type="entry name" value="FRG1 PROTEIN"/>
    <property type="match status" value="1"/>
</dbReference>
<dbReference type="Gene3D" id="2.80.10.50">
    <property type="match status" value="1"/>
</dbReference>
<evidence type="ECO:0000256" key="1">
    <source>
        <dbReference type="ARBA" id="ARBA00004604"/>
    </source>
</evidence>
<evidence type="ECO:0000256" key="3">
    <source>
        <dbReference type="ARBA" id="ARBA00023242"/>
    </source>
</evidence>
<gene>
    <name evidence="5" type="ORF">H4R26_002377</name>
</gene>